<dbReference type="Proteomes" id="UP000004728">
    <property type="component" value="Unassembled WGS sequence"/>
</dbReference>
<dbReference type="InParanoid" id="F1Z992"/>
<reference evidence="2 3" key="1">
    <citation type="journal article" date="2012" name="J. Bacteriol.">
        <title>Draft Genome Sequence of Novosphingobium nitrogenifigens Y88T.</title>
        <authorList>
            <person name="Strabala T.J."/>
            <person name="Macdonald L."/>
            <person name="Liu V."/>
            <person name="Smit A.M."/>
        </authorList>
    </citation>
    <scope>NUCLEOTIDE SEQUENCE [LARGE SCALE GENOMIC DNA]</scope>
    <source>
        <strain evidence="2 3">DSM 19370</strain>
    </source>
</reference>
<keyword evidence="3" id="KW-1185">Reference proteome</keyword>
<dbReference type="HOGENOM" id="CLU_057525_0_1_5"/>
<comment type="caution">
    <text evidence="2">The sequence shown here is derived from an EMBL/GenBank/DDBJ whole genome shotgun (WGS) entry which is preliminary data.</text>
</comment>
<gene>
    <name evidence="2" type="ORF">Y88_0881</name>
</gene>
<organism evidence="2 3">
    <name type="scientific">Novosphingobium nitrogenifigens DSM 19370</name>
    <dbReference type="NCBI Taxonomy" id="983920"/>
    <lineage>
        <taxon>Bacteria</taxon>
        <taxon>Pseudomonadati</taxon>
        <taxon>Pseudomonadota</taxon>
        <taxon>Alphaproteobacteria</taxon>
        <taxon>Sphingomonadales</taxon>
        <taxon>Sphingomonadaceae</taxon>
        <taxon>Novosphingobium</taxon>
    </lineage>
</organism>
<evidence type="ECO:0000313" key="2">
    <source>
        <dbReference type="EMBL" id="EGD58821.1"/>
    </source>
</evidence>
<feature type="signal peptide" evidence="1">
    <location>
        <begin position="1"/>
        <end position="30"/>
    </location>
</feature>
<dbReference type="InterPro" id="IPR002816">
    <property type="entry name" value="TraB/PrgY/GumN_fam"/>
</dbReference>
<dbReference type="eggNOG" id="COG3735">
    <property type="taxonomic scope" value="Bacteria"/>
</dbReference>
<dbReference type="FunCoup" id="F1Z992">
    <property type="interactions" value="9"/>
</dbReference>
<dbReference type="InterPro" id="IPR047111">
    <property type="entry name" value="YbaP-like"/>
</dbReference>
<accession>F1Z992</accession>
<dbReference type="Pfam" id="PF01963">
    <property type="entry name" value="TraB_PrgY_gumN"/>
    <property type="match status" value="1"/>
</dbReference>
<dbReference type="PANTHER" id="PTHR40590">
    <property type="entry name" value="CYTOPLASMIC PROTEIN-RELATED"/>
    <property type="match status" value="1"/>
</dbReference>
<evidence type="ECO:0000256" key="1">
    <source>
        <dbReference type="SAM" id="SignalP"/>
    </source>
</evidence>
<feature type="chain" id="PRO_5003272525" description="TraB/GumN family protein" evidence="1">
    <location>
        <begin position="31"/>
        <end position="303"/>
    </location>
</feature>
<dbReference type="PANTHER" id="PTHR40590:SF1">
    <property type="entry name" value="CYTOPLASMIC PROTEIN"/>
    <property type="match status" value="1"/>
</dbReference>
<dbReference type="AlphaFoldDB" id="F1Z992"/>
<sequence length="303" mass="32916">MTMPRPTSFLRRCARLIMLFCALVPSLAAAETGPLHPALWKVREGATTIYLFGTIHMLPPHADWLNGPVAQAADASDEIATEILDEDGNATRQAVAARAPLPAGTHLGDMLSPERKSALGARLHGLGYPEVALDGLKPWFAAVTLSTLPLLRRGFDPSHGVEAMLTEREAGRNVRRSGIETPDGQLAILDSLPRANQIAYLGEVIDEFDHIDPLIDAMFAAWGKGDAQRLAHLMNDEEGKDDPLLTRRLITERNRTFAAWVETRLHEAKPATIFVAVGAGHLAGTDSVIDDLARDGIHAERVQ</sequence>
<dbReference type="EMBL" id="AEWJ01000039">
    <property type="protein sequence ID" value="EGD58821.1"/>
    <property type="molecule type" value="Genomic_DNA"/>
</dbReference>
<evidence type="ECO:0008006" key="4">
    <source>
        <dbReference type="Google" id="ProtNLM"/>
    </source>
</evidence>
<evidence type="ECO:0000313" key="3">
    <source>
        <dbReference type="Proteomes" id="UP000004728"/>
    </source>
</evidence>
<keyword evidence="1" id="KW-0732">Signal</keyword>
<dbReference type="STRING" id="983920.Y88_0881"/>
<proteinExistence type="predicted"/>
<dbReference type="CDD" id="cd14789">
    <property type="entry name" value="Tiki"/>
    <property type="match status" value="1"/>
</dbReference>
<name>F1Z992_9SPHN</name>
<protein>
    <recommendedName>
        <fullName evidence="4">TraB/GumN family protein</fullName>
    </recommendedName>
</protein>